<keyword evidence="3" id="KW-1185">Reference proteome</keyword>
<dbReference type="PANTHER" id="PTHR12994:SF17">
    <property type="entry name" value="LD30995P"/>
    <property type="match status" value="1"/>
</dbReference>
<dbReference type="InterPro" id="IPR005322">
    <property type="entry name" value="Peptidase_C69"/>
</dbReference>
<name>A0ABM1Y8A7_AEDAL</name>
<proteinExistence type="inferred from homology"/>
<evidence type="ECO:0000313" key="3">
    <source>
        <dbReference type="Proteomes" id="UP000069940"/>
    </source>
</evidence>
<dbReference type="Proteomes" id="UP000069940">
    <property type="component" value="Unassembled WGS sequence"/>
</dbReference>
<reference evidence="2" key="2">
    <citation type="submission" date="2025-05" db="UniProtKB">
        <authorList>
            <consortium name="EnsemblMetazoa"/>
        </authorList>
    </citation>
    <scope>IDENTIFICATION</scope>
    <source>
        <strain evidence="2">Foshan</strain>
    </source>
</reference>
<dbReference type="Pfam" id="PF03577">
    <property type="entry name" value="Peptidase_C69"/>
    <property type="match status" value="1"/>
</dbReference>
<reference evidence="3" key="1">
    <citation type="journal article" date="2015" name="Proc. Natl. Acad. Sci. U.S.A.">
        <title>Genome sequence of the Asian Tiger mosquito, Aedes albopictus, reveals insights into its biology, genetics, and evolution.</title>
        <authorList>
            <person name="Chen X.G."/>
            <person name="Jiang X."/>
            <person name="Gu J."/>
            <person name="Xu M."/>
            <person name="Wu Y."/>
            <person name="Deng Y."/>
            <person name="Zhang C."/>
            <person name="Bonizzoni M."/>
            <person name="Dermauw W."/>
            <person name="Vontas J."/>
            <person name="Armbruster P."/>
            <person name="Huang X."/>
            <person name="Yang Y."/>
            <person name="Zhang H."/>
            <person name="He W."/>
            <person name="Peng H."/>
            <person name="Liu Y."/>
            <person name="Wu K."/>
            <person name="Chen J."/>
            <person name="Lirakis M."/>
            <person name="Topalis P."/>
            <person name="Van Leeuwen T."/>
            <person name="Hall A.B."/>
            <person name="Jiang X."/>
            <person name="Thorpe C."/>
            <person name="Mueller R.L."/>
            <person name="Sun C."/>
            <person name="Waterhouse R.M."/>
            <person name="Yan G."/>
            <person name="Tu Z.J."/>
            <person name="Fang X."/>
            <person name="James A.A."/>
        </authorList>
    </citation>
    <scope>NUCLEOTIDE SEQUENCE [LARGE SCALE GENOMIC DNA]</scope>
    <source>
        <strain evidence="3">Foshan</strain>
    </source>
</reference>
<comment type="similarity">
    <text evidence="1">Belongs to the peptidase C69 family. Secernin subfamily.</text>
</comment>
<accession>A0ABM1Y8A7</accession>
<dbReference type="EnsemblMetazoa" id="AALFPA23_006722.R8805">
    <property type="protein sequence ID" value="AALFPA23_006722.P8805"/>
    <property type="gene ID" value="AALFPA23_006722"/>
</dbReference>
<protein>
    <recommendedName>
        <fullName evidence="4">Dipeptidase amino acid transport and metabolism</fullName>
    </recommendedName>
</protein>
<evidence type="ECO:0000313" key="2">
    <source>
        <dbReference type="EnsemblMetazoa" id="AALFPA23_006722.P8805"/>
    </source>
</evidence>
<organism evidence="2 3">
    <name type="scientific">Aedes albopictus</name>
    <name type="common">Asian tiger mosquito</name>
    <name type="synonym">Stegomyia albopicta</name>
    <dbReference type="NCBI Taxonomy" id="7160"/>
    <lineage>
        <taxon>Eukaryota</taxon>
        <taxon>Metazoa</taxon>
        <taxon>Ecdysozoa</taxon>
        <taxon>Arthropoda</taxon>
        <taxon>Hexapoda</taxon>
        <taxon>Insecta</taxon>
        <taxon>Pterygota</taxon>
        <taxon>Neoptera</taxon>
        <taxon>Endopterygota</taxon>
        <taxon>Diptera</taxon>
        <taxon>Nematocera</taxon>
        <taxon>Culicoidea</taxon>
        <taxon>Culicidae</taxon>
        <taxon>Culicinae</taxon>
        <taxon>Aedini</taxon>
        <taxon>Aedes</taxon>
        <taxon>Stegomyia</taxon>
    </lineage>
</organism>
<evidence type="ECO:0000256" key="1">
    <source>
        <dbReference type="ARBA" id="ARBA00005705"/>
    </source>
</evidence>
<dbReference type="Gene3D" id="3.60.60.10">
    <property type="entry name" value="Penicillin V Acylase, Chain A"/>
    <property type="match status" value="1"/>
</dbReference>
<evidence type="ECO:0008006" key="4">
    <source>
        <dbReference type="Google" id="ProtNLM"/>
    </source>
</evidence>
<dbReference type="GeneID" id="109398870"/>
<dbReference type="RefSeq" id="XP_019526861.3">
    <property type="nucleotide sequence ID" value="XM_019671316.3"/>
</dbReference>
<sequence>MSGIGGEAFVVLAPFVESGKTIIYGRNGVREPVDDSAVSEVHHYPASEGSGSVKCDSAEIDGAATYSVILSKPAGVWGAESGSNEKGVCLGLTFSEGHPVEGKLNATDLVRLGLERAASASEAIDIITSLNGQHGAAEESKDAPKAAFVVCDPNEAWLLNLVGCLWAAQKISSNSLALKPGLSVGTQLDRSSDDLQSKLQAIGAWDGSGDLNFAQAFGSDASRCWPGSEPSSEASFGVVQMFETLRAAGAEQKSLSSHVAVLSNSGLSCHWFTATPHPVESVFKPFIFTPGVKISPLTKVPPGESQTLLHKLHTNRKWENVGDLLMSLERTCVDEVNRFISEHSSEPNQELDELMKDCVEAEVKFYR</sequence>
<dbReference type="PANTHER" id="PTHR12994">
    <property type="entry name" value="SECERNIN"/>
    <property type="match status" value="1"/>
</dbReference>